<gene>
    <name evidence="1" type="ORF">H8E19_07250</name>
</gene>
<dbReference type="Pfam" id="PF06245">
    <property type="entry name" value="DUF1015"/>
    <property type="match status" value="1"/>
</dbReference>
<comment type="caution">
    <text evidence="1">The sequence shown here is derived from an EMBL/GenBank/DDBJ whole genome shotgun (WGS) entry which is preliminary data.</text>
</comment>
<dbReference type="InterPro" id="IPR008323">
    <property type="entry name" value="UCP033563"/>
</dbReference>
<sequence>MAIVAPFKGLTYNFQQREDISRLVAPPYDVISQEEQEAYYQADPHNVIRLILGKKKTGDSDWDNVYTRAADCFERWQSEGSLIREKEPSLYVTAMTYDPGNGAPERTRWGIIVLVKIEDEKSGVILPHERTFSAHKDDRLKLYRACNAQFSQIFGLYEDPGNSMLIACDEALSYAPQMDFSLEDGTRHRLWMLKNDSLFKKISDAMVNKAIFIADGHHRYETSRNYRNIMRARYGERPANRSYEFVMMYLSNMSDEGLTILPSHRLIKNAPGFQARPFLKKAGKWFDIVELPLAGRTLSREWADLKQRLEKAGQQRTAFGFYTHDDDRWRVFSLKPGARAEMGDDLHPSLKELDVLVLSRFVFQKGLGFSKEDLDDEEIFQYQSNTESAVAEVESGKYQMVFLLNPTKMDHVKEVAGNSLVMPRKSTYFYPKVLTGMVFNKIDPHEIIQLP</sequence>
<dbReference type="PIRSF" id="PIRSF033563">
    <property type="entry name" value="UCP033563"/>
    <property type="match status" value="1"/>
</dbReference>
<reference evidence="1 2" key="1">
    <citation type="submission" date="2020-08" db="EMBL/GenBank/DDBJ databases">
        <title>Bridging the membrane lipid divide: bacteria of the FCB group superphylum have the potential to synthesize archaeal ether lipids.</title>
        <authorList>
            <person name="Villanueva L."/>
            <person name="Von Meijenfeldt F.A.B."/>
            <person name="Westbye A.B."/>
            <person name="Yadav S."/>
            <person name="Hopmans E.C."/>
            <person name="Dutilh B.E."/>
            <person name="Sinninghe Damste J.S."/>
        </authorList>
    </citation>
    <scope>NUCLEOTIDE SEQUENCE [LARGE SCALE GENOMIC DNA]</scope>
    <source>
        <strain evidence="1">NIOZ-UU27</strain>
    </source>
</reference>
<accession>A0A8J6T489</accession>
<evidence type="ECO:0000313" key="2">
    <source>
        <dbReference type="Proteomes" id="UP000650524"/>
    </source>
</evidence>
<evidence type="ECO:0000313" key="1">
    <source>
        <dbReference type="EMBL" id="MBC8177187.1"/>
    </source>
</evidence>
<name>A0A8J6T489_9DELT</name>
<protein>
    <submittedName>
        <fullName evidence="1">DUF1015 domain-containing protein</fullName>
    </submittedName>
</protein>
<dbReference type="EMBL" id="JACNJD010000195">
    <property type="protein sequence ID" value="MBC8177187.1"/>
    <property type="molecule type" value="Genomic_DNA"/>
</dbReference>
<dbReference type="PANTHER" id="PTHR36454">
    <property type="entry name" value="LMO2823 PROTEIN"/>
    <property type="match status" value="1"/>
</dbReference>
<proteinExistence type="predicted"/>
<dbReference type="Proteomes" id="UP000650524">
    <property type="component" value="Unassembled WGS sequence"/>
</dbReference>
<organism evidence="1 2">
    <name type="scientific">Candidatus Desulfacyla euxinica</name>
    <dbReference type="NCBI Taxonomy" id="2841693"/>
    <lineage>
        <taxon>Bacteria</taxon>
        <taxon>Deltaproteobacteria</taxon>
        <taxon>Candidatus Desulfacyla</taxon>
    </lineage>
</organism>
<dbReference type="AlphaFoldDB" id="A0A8J6T489"/>
<dbReference type="PANTHER" id="PTHR36454:SF1">
    <property type="entry name" value="DUF1015 DOMAIN-CONTAINING PROTEIN"/>
    <property type="match status" value="1"/>
</dbReference>